<evidence type="ECO:0000259" key="4">
    <source>
        <dbReference type="Pfam" id="PF17137"/>
    </source>
</evidence>
<name>A0A9D1GCI3_9FIRM</name>
<dbReference type="InterPro" id="IPR051816">
    <property type="entry name" value="Glycosyl_Hydrolase_31"/>
</dbReference>
<evidence type="ECO:0000313" key="6">
    <source>
        <dbReference type="EMBL" id="HIT37654.1"/>
    </source>
</evidence>
<dbReference type="PANTHER" id="PTHR43863:SF2">
    <property type="entry name" value="MALTASE-GLUCOAMYLASE"/>
    <property type="match status" value="1"/>
</dbReference>
<dbReference type="InterPro" id="IPR048395">
    <property type="entry name" value="Glyco_hydro_31_C"/>
</dbReference>
<dbReference type="Pfam" id="PF01055">
    <property type="entry name" value="Glyco_hydro_31_2nd"/>
    <property type="match status" value="1"/>
</dbReference>
<dbReference type="CDD" id="cd06595">
    <property type="entry name" value="GH31_u1"/>
    <property type="match status" value="1"/>
</dbReference>
<proteinExistence type="inferred from homology"/>
<comment type="similarity">
    <text evidence="1 2">Belongs to the glycosyl hydrolase 31 family.</text>
</comment>
<reference evidence="6" key="1">
    <citation type="submission" date="2020-10" db="EMBL/GenBank/DDBJ databases">
        <authorList>
            <person name="Gilroy R."/>
        </authorList>
    </citation>
    <scope>NUCLEOTIDE SEQUENCE</scope>
    <source>
        <strain evidence="6">CHK195-26880</strain>
    </source>
</reference>
<gene>
    <name evidence="6" type="ORF">IAB59_04155</name>
</gene>
<evidence type="ECO:0000259" key="5">
    <source>
        <dbReference type="Pfam" id="PF21365"/>
    </source>
</evidence>
<protein>
    <submittedName>
        <fullName evidence="6">DUF5110 domain-containing protein</fullName>
    </submittedName>
</protein>
<dbReference type="Gene3D" id="3.20.20.80">
    <property type="entry name" value="Glycosidases"/>
    <property type="match status" value="1"/>
</dbReference>
<dbReference type="SUPFAM" id="SSF51445">
    <property type="entry name" value="(Trans)glycosidases"/>
    <property type="match status" value="1"/>
</dbReference>
<dbReference type="InterPro" id="IPR033403">
    <property type="entry name" value="DUF5110"/>
</dbReference>
<organism evidence="6 7">
    <name type="scientific">Candidatus Onthousia faecipullorum</name>
    <dbReference type="NCBI Taxonomy" id="2840887"/>
    <lineage>
        <taxon>Bacteria</taxon>
        <taxon>Bacillati</taxon>
        <taxon>Bacillota</taxon>
        <taxon>Bacilli</taxon>
        <taxon>Candidatus Onthousia</taxon>
    </lineage>
</organism>
<sequence>MYPLGKQFEIDGSKAKSDDKCIYKGKHYRISMLSERLVRLEYSPSGVFVDAPSQFVINRHFMFPEFQTKQDTKFLEITTKYFHLTYVKEAHFLGSKVDPMKNLKISLFMGNGDNDRDWYYGHPEVRNLGGNMISEDVKTPKSLKRGLYSLEGFASFDDSNSLLFNPDGTLYEREKGSLDIYVFMYKDDFSLAMKDYFFLTGNPLLIPRYALGNWWSRNTTYNEESLKEIVTDFERRNVPLAVFLLDKDWHYRNVGNAKDLHTGFTFNKELFPNPSEISKFLHEHNIRLGLEIDPSEGLYPHETYYAQACSYLGINGDKIIAFDPLNPKLLDVYFKLFLHPLESLGVDFFWHDYKGDNNVFKLLAYNHFNYKDIGRNPAKRSIMLSRNGIYAAHRYPILYAGETEVSWDGLKEISSSMMAAANIGVSFWSHDVGGNHGGIEMSELYIRYVELGVFSPILRFHAARGNYYKREPWRWDIKTETIVNDYLRLRHRLIPYLYTESYNYYKNAKMLIEPFYYKYKWVIDDNNYKYQYFLGSELLVCPILSRKDTVMNRTIHRFYIPEGVWYDFKTGKKFPGNKKYVSFFKEEDYPVFAKAGSVIPLSNRSDVNNVGLPLDMEIHIFPGVSNTYTLYEDDGLTSLYKDGYYLKTDIDYNYMQNNYTVIIRSVEGKSGIAPLRRNYKFRFRNTKKAESVTAHYNDQEIKIEAMYVEENDFVVEVNNVNTIGQLTINCKGKDIEIDAVRLINEDIDSILMDLQISTYIKEKIANITFSDMTIKKKRIAIRKLRKDGLSREHMKLFLKLMEYIESV</sequence>
<comment type="caution">
    <text evidence="6">The sequence shown here is derived from an EMBL/GenBank/DDBJ whole genome shotgun (WGS) entry which is preliminary data.</text>
</comment>
<keyword evidence="2" id="KW-0378">Hydrolase</keyword>
<dbReference type="EMBL" id="DVKQ01000054">
    <property type="protein sequence ID" value="HIT37654.1"/>
    <property type="molecule type" value="Genomic_DNA"/>
</dbReference>
<feature type="domain" description="Glycoside hydrolase family 31 TIM barrel" evidence="3">
    <location>
        <begin position="204"/>
        <end position="499"/>
    </location>
</feature>
<feature type="domain" description="Glycosyl hydrolase family 31 C-terminal" evidence="5">
    <location>
        <begin position="510"/>
        <end position="599"/>
    </location>
</feature>
<dbReference type="Pfam" id="PF21365">
    <property type="entry name" value="Glyco_hydro_31_3rd"/>
    <property type="match status" value="1"/>
</dbReference>
<dbReference type="AlphaFoldDB" id="A0A9D1GCI3"/>
<dbReference type="SUPFAM" id="SSF51011">
    <property type="entry name" value="Glycosyl hydrolase domain"/>
    <property type="match status" value="1"/>
</dbReference>
<dbReference type="InterPro" id="IPR017853">
    <property type="entry name" value="GH"/>
</dbReference>
<reference evidence="6" key="2">
    <citation type="journal article" date="2021" name="PeerJ">
        <title>Extensive microbial diversity within the chicken gut microbiome revealed by metagenomics and culture.</title>
        <authorList>
            <person name="Gilroy R."/>
            <person name="Ravi A."/>
            <person name="Getino M."/>
            <person name="Pursley I."/>
            <person name="Horton D.L."/>
            <person name="Alikhan N.F."/>
            <person name="Baker D."/>
            <person name="Gharbi K."/>
            <person name="Hall N."/>
            <person name="Watson M."/>
            <person name="Adriaenssens E.M."/>
            <person name="Foster-Nyarko E."/>
            <person name="Jarju S."/>
            <person name="Secka A."/>
            <person name="Antonio M."/>
            <person name="Oren A."/>
            <person name="Chaudhuri R.R."/>
            <person name="La Ragione R."/>
            <person name="Hildebrand F."/>
            <person name="Pallen M.J."/>
        </authorList>
    </citation>
    <scope>NUCLEOTIDE SEQUENCE</scope>
    <source>
        <strain evidence="6">CHK195-26880</strain>
    </source>
</reference>
<dbReference type="Proteomes" id="UP000886833">
    <property type="component" value="Unassembled WGS sequence"/>
</dbReference>
<dbReference type="GO" id="GO:0005975">
    <property type="term" value="P:carbohydrate metabolic process"/>
    <property type="evidence" value="ECO:0007669"/>
    <property type="project" value="InterPro"/>
</dbReference>
<evidence type="ECO:0000256" key="2">
    <source>
        <dbReference type="RuleBase" id="RU361185"/>
    </source>
</evidence>
<evidence type="ECO:0000313" key="7">
    <source>
        <dbReference type="Proteomes" id="UP000886833"/>
    </source>
</evidence>
<dbReference type="Gene3D" id="2.60.40.1180">
    <property type="entry name" value="Golgi alpha-mannosidase II"/>
    <property type="match status" value="2"/>
</dbReference>
<keyword evidence="2" id="KW-0326">Glycosidase</keyword>
<dbReference type="InterPro" id="IPR013780">
    <property type="entry name" value="Glyco_hydro_b"/>
</dbReference>
<evidence type="ECO:0000256" key="1">
    <source>
        <dbReference type="ARBA" id="ARBA00007806"/>
    </source>
</evidence>
<dbReference type="GO" id="GO:0004553">
    <property type="term" value="F:hydrolase activity, hydrolyzing O-glycosyl compounds"/>
    <property type="evidence" value="ECO:0007669"/>
    <property type="project" value="InterPro"/>
</dbReference>
<evidence type="ECO:0000259" key="3">
    <source>
        <dbReference type="Pfam" id="PF01055"/>
    </source>
</evidence>
<dbReference type="PANTHER" id="PTHR43863">
    <property type="entry name" value="HYDROLASE, PUTATIVE (AFU_ORTHOLOGUE AFUA_1G03140)-RELATED"/>
    <property type="match status" value="1"/>
</dbReference>
<accession>A0A9D1GCI3</accession>
<dbReference type="InterPro" id="IPR000322">
    <property type="entry name" value="Glyco_hydro_31_TIM"/>
</dbReference>
<feature type="domain" description="DUF5110" evidence="4">
    <location>
        <begin position="616"/>
        <end position="685"/>
    </location>
</feature>
<dbReference type="Pfam" id="PF17137">
    <property type="entry name" value="DUF5110"/>
    <property type="match status" value="1"/>
</dbReference>